<evidence type="ECO:0000256" key="1">
    <source>
        <dbReference type="ARBA" id="ARBA00004123"/>
    </source>
</evidence>
<reference evidence="8 9" key="1">
    <citation type="submission" date="2015-12" db="EMBL/GenBank/DDBJ databases">
        <title>The genome of Folsomia candida.</title>
        <authorList>
            <person name="Faddeeva A."/>
            <person name="Derks M.F."/>
            <person name="Anvar Y."/>
            <person name="Smit S."/>
            <person name="Van Straalen N."/>
            <person name="Roelofs D."/>
        </authorList>
    </citation>
    <scope>NUCLEOTIDE SEQUENCE [LARGE SCALE GENOMIC DNA]</scope>
    <source>
        <strain evidence="8 9">VU population</strain>
        <tissue evidence="8">Whole body</tissue>
    </source>
</reference>
<accession>A0A226F4B5</accession>
<dbReference type="GO" id="GO:0000127">
    <property type="term" value="C:transcription factor TFIIIC complex"/>
    <property type="evidence" value="ECO:0007669"/>
    <property type="project" value="InterPro"/>
</dbReference>
<dbReference type="STRING" id="158441.A0A226F4B5"/>
<gene>
    <name evidence="8" type="ORF">Fcan01_03290</name>
</gene>
<keyword evidence="4" id="KW-0804">Transcription</keyword>
<evidence type="ECO:0000256" key="3">
    <source>
        <dbReference type="ARBA" id="ARBA00023125"/>
    </source>
</evidence>
<dbReference type="OMA" id="MEMIWID"/>
<keyword evidence="9" id="KW-1185">Reference proteome</keyword>
<evidence type="ECO:0000313" key="9">
    <source>
        <dbReference type="Proteomes" id="UP000198287"/>
    </source>
</evidence>
<dbReference type="GO" id="GO:0003677">
    <property type="term" value="F:DNA binding"/>
    <property type="evidence" value="ECO:0007669"/>
    <property type="project" value="UniProtKB-KW"/>
</dbReference>
<keyword evidence="5" id="KW-0539">Nucleus</keyword>
<evidence type="ECO:0000259" key="7">
    <source>
        <dbReference type="Pfam" id="PF04182"/>
    </source>
</evidence>
<feature type="region of interest" description="Disordered" evidence="6">
    <location>
        <begin position="627"/>
        <end position="667"/>
    </location>
</feature>
<name>A0A226F4B5_FOLCA</name>
<proteinExistence type="predicted"/>
<keyword evidence="2" id="KW-0597">Phosphoprotein</keyword>
<dbReference type="GO" id="GO:0042791">
    <property type="term" value="P:5S class rRNA transcription by RNA polymerase III"/>
    <property type="evidence" value="ECO:0007669"/>
    <property type="project" value="TreeGrafter"/>
</dbReference>
<dbReference type="GO" id="GO:0006384">
    <property type="term" value="P:transcription initiation at RNA polymerase III promoter"/>
    <property type="evidence" value="ECO:0007669"/>
    <property type="project" value="InterPro"/>
</dbReference>
<evidence type="ECO:0000256" key="5">
    <source>
        <dbReference type="ARBA" id="ARBA00023242"/>
    </source>
</evidence>
<dbReference type="PANTHER" id="PTHR15180:SF1">
    <property type="entry name" value="GENERAL TRANSCRIPTION FACTOR 3C POLYPEPTIDE 1"/>
    <property type="match status" value="1"/>
</dbReference>
<comment type="subcellular location">
    <subcellularLocation>
        <location evidence="1">Nucleus</location>
    </subcellularLocation>
</comment>
<dbReference type="GO" id="GO:0005634">
    <property type="term" value="C:nucleus"/>
    <property type="evidence" value="ECO:0007669"/>
    <property type="project" value="UniProtKB-SubCell"/>
</dbReference>
<protein>
    <submittedName>
        <fullName evidence="8">General transcription factor 3C polypeptide 1</fullName>
    </submittedName>
</protein>
<dbReference type="PANTHER" id="PTHR15180">
    <property type="entry name" value="GENERAL TRANSCRIPTION FACTOR 3C POLYPEPTIDE 1"/>
    <property type="match status" value="1"/>
</dbReference>
<dbReference type="InterPro" id="IPR044210">
    <property type="entry name" value="Tfc3-like"/>
</dbReference>
<organism evidence="8 9">
    <name type="scientific">Folsomia candida</name>
    <name type="common">Springtail</name>
    <dbReference type="NCBI Taxonomy" id="158441"/>
    <lineage>
        <taxon>Eukaryota</taxon>
        <taxon>Metazoa</taxon>
        <taxon>Ecdysozoa</taxon>
        <taxon>Arthropoda</taxon>
        <taxon>Hexapoda</taxon>
        <taxon>Collembola</taxon>
        <taxon>Entomobryomorpha</taxon>
        <taxon>Isotomoidea</taxon>
        <taxon>Isotomidae</taxon>
        <taxon>Proisotominae</taxon>
        <taxon>Folsomia</taxon>
    </lineage>
</organism>
<evidence type="ECO:0000256" key="4">
    <source>
        <dbReference type="ARBA" id="ARBA00023163"/>
    </source>
</evidence>
<evidence type="ECO:0000256" key="6">
    <source>
        <dbReference type="SAM" id="MobiDB-lite"/>
    </source>
</evidence>
<feature type="region of interest" description="Disordered" evidence="6">
    <location>
        <begin position="955"/>
        <end position="975"/>
    </location>
</feature>
<keyword evidence="3" id="KW-0238">DNA-binding</keyword>
<dbReference type="EMBL" id="LNIX01000001">
    <property type="protein sequence ID" value="OXA64619.1"/>
    <property type="molecule type" value="Genomic_DNA"/>
</dbReference>
<comment type="caution">
    <text evidence="8">The sequence shown here is derived from an EMBL/GenBank/DDBJ whole genome shotgun (WGS) entry which is preliminary data.</text>
</comment>
<dbReference type="InterPro" id="IPR007309">
    <property type="entry name" value="TFIIIC_Bblock-bd"/>
</dbReference>
<sequence length="1504" mass="171752">MEVEFEPTEDCCMLYEAAVEEIALEGLDGITFQGLCERLSVRVHNPLCKAEANQVLETLWSCLLSDVRLRFYLLAHRRPILQIWDRNQHLDPKGNVEEPADAPEEIYTYKCIEVKDSNARIAKRRAQQQSKIWRNQNLSKDEVDRISIGRQHNAEVKLEGIRFSNLSSPVCTSEKTKDEKLKIKSSRPNDTRGRGGCTGSVSTIATRGSCPEFDTRKDITDILRQKQVSYVNALNMMGNRLVIVASQFLRESLLFQTSNQIDINGLQYCVVERVGRARYFGEQARGKTSLTVLGVDAKTLFYMRTVLLADGIISKQPLIMRFGNSKTATLISVFHLPHFFCRQEHPEAVKIRKIFAYVCNAPNNYVDYFKLQGIFGKYLMRTLVDEYKDFIKVDEVLFSVLYPEDLENEKKLSKKDKLAKRKIRIITLRNPDFGLRDLIQKQLRKHEAQDEDGPDGIGSGEQQGVGESEDPTFDWSFCYAPEHDLAHESELLQIVRLLIQRGQLGIKQQELSEEMSMTSLDARSAFRYILRWKIANSHLEDIGKTKANCLTYFKCGVVKQEKKQVESSIDIEDDNMSDAVLGLKEELILPDVESTQMQTSSVQSVGHDVSADPAAINKNPFVWKSRKTLPQPMLSPKRNDQEGLSTIDPLGTSTKKDSKQRKNKRTAADIDLPPPIIRTKRVRDNCVDFVDVQASNYRDRLRADWSPEEDRALLFVFIASVLFIPRYNLEKVSVYNAIQIRDILHRRLPETKAKTSSIVRRRIHTMFKSVMLFSKYRTMLDKALRDEKLYATLIEPHLPPPSITIFHKVCNSALESVIDYITNMFDPKKSEEYESSKIPDVDIQTDLETLLDSRELRRMEMIWIDVWSNVFHLFYKSKKTLTPIVPMQPFEVMQLQTEGLVIEEQGPSWLLPYVPSSPTDSDEPDEPCTYTEDQLEFAFDVANTLVSTADKVINEEAPSSSSDDDEADDAAQSFPAKNNGVINLKKKGQGGYVSDLCSGDRNPSSSTEVFAWTCRTIFMSVLLGGGGSPESLRGFMSPISDTSLGRLANSLRARGVFTMVKRSRKLILTSSMKRKLTNYLHPNAFRTANLLMTSLHQNSHTSCSTAHVRNIGTAYLLAEIGPLVNINYIMPSSIITVREEWREDYESILSSQQVAAAEGSEEIALRLLRFRLNADTSKSRLVEKDFFDINLPHIEVNSKPQVSFDALVYGEGALGTEKLVLERILLHTIPYDAQRGVIGAQDPIVLGSYEGLYKLIDITEDVGISVVFLLKHFKRTELRLGLDYLMENQYIYCVGVRNRKFVTSRHMEKWSLLIDGDDTADVVSYPKRIVSRTWIDSCGEINWKLVDRVMVGLLGHLHRHSQLFIQQLTQSMTPLLSPVEVLICIFALKELQIVDVFKFRDIKPGQRFNFFSKWDKIEEEYDDDDLEAPIKDYSVDLFFDLEQLWIELMPFDVSKYARVQSIILPETDDPDDDDDCSSFDPEDVELIIGHQEYREEDEDEELLT</sequence>
<dbReference type="OrthoDB" id="68020at2759"/>
<dbReference type="Pfam" id="PF04182">
    <property type="entry name" value="B-block_TFIIIC"/>
    <property type="match status" value="1"/>
</dbReference>
<evidence type="ECO:0000313" key="8">
    <source>
        <dbReference type="EMBL" id="OXA64619.1"/>
    </source>
</evidence>
<evidence type="ECO:0000256" key="2">
    <source>
        <dbReference type="ARBA" id="ARBA00022553"/>
    </source>
</evidence>
<feature type="domain" description="B-block binding subunit of TFIIIC" evidence="7">
    <location>
        <begin position="265"/>
        <end position="341"/>
    </location>
</feature>
<feature type="region of interest" description="Disordered" evidence="6">
    <location>
        <begin position="444"/>
        <end position="469"/>
    </location>
</feature>
<dbReference type="Proteomes" id="UP000198287">
    <property type="component" value="Unassembled WGS sequence"/>
</dbReference>